<dbReference type="HOGENOM" id="CLU_2926235_0_0_1"/>
<organism evidence="2">
    <name type="scientific">Oryza barthii</name>
    <dbReference type="NCBI Taxonomy" id="65489"/>
    <lineage>
        <taxon>Eukaryota</taxon>
        <taxon>Viridiplantae</taxon>
        <taxon>Streptophyta</taxon>
        <taxon>Embryophyta</taxon>
        <taxon>Tracheophyta</taxon>
        <taxon>Spermatophyta</taxon>
        <taxon>Magnoliopsida</taxon>
        <taxon>Liliopsida</taxon>
        <taxon>Poales</taxon>
        <taxon>Poaceae</taxon>
        <taxon>BOP clade</taxon>
        <taxon>Oryzoideae</taxon>
        <taxon>Oryzeae</taxon>
        <taxon>Oryzinae</taxon>
        <taxon>Oryza</taxon>
    </lineage>
</organism>
<dbReference type="AlphaFoldDB" id="A0A0D3EJ84"/>
<dbReference type="PaxDb" id="65489-OBART01G02010.1"/>
<dbReference type="Proteomes" id="UP000026960">
    <property type="component" value="Chromosome 1"/>
</dbReference>
<dbReference type="Gramene" id="OBART01G02010.1">
    <property type="protein sequence ID" value="OBART01G02010.1"/>
    <property type="gene ID" value="OBART01G02010"/>
</dbReference>
<sequence length="61" mass="6657">MAAAMDEDFAWAVEDDLKLSKRLVLPGGRPRPAPSIVDPAAVDSPDVPSYQPHVYDRLDPP</sequence>
<dbReference type="STRING" id="65489.A0A0D3EJ84"/>
<evidence type="ECO:0000313" key="3">
    <source>
        <dbReference type="Proteomes" id="UP000026960"/>
    </source>
</evidence>
<protein>
    <submittedName>
        <fullName evidence="2">Uncharacterized protein</fullName>
    </submittedName>
</protein>
<feature type="region of interest" description="Disordered" evidence="1">
    <location>
        <begin position="26"/>
        <end position="61"/>
    </location>
</feature>
<reference evidence="2" key="1">
    <citation type="journal article" date="2009" name="Rice">
        <title>De Novo Next Generation Sequencing of Plant Genomes.</title>
        <authorList>
            <person name="Rounsley S."/>
            <person name="Marri P.R."/>
            <person name="Yu Y."/>
            <person name="He R."/>
            <person name="Sisneros N."/>
            <person name="Goicoechea J.L."/>
            <person name="Lee S.J."/>
            <person name="Angelova A."/>
            <person name="Kudrna D."/>
            <person name="Luo M."/>
            <person name="Affourtit J."/>
            <person name="Desany B."/>
            <person name="Knight J."/>
            <person name="Niazi F."/>
            <person name="Egholm M."/>
            <person name="Wing R.A."/>
        </authorList>
    </citation>
    <scope>NUCLEOTIDE SEQUENCE [LARGE SCALE GENOMIC DNA]</scope>
    <source>
        <strain evidence="2">cv. IRGC 105608</strain>
    </source>
</reference>
<proteinExistence type="predicted"/>
<accession>A0A0D3EJ84</accession>
<keyword evidence="3" id="KW-1185">Reference proteome</keyword>
<reference evidence="2" key="2">
    <citation type="submission" date="2015-03" db="UniProtKB">
        <authorList>
            <consortium name="EnsemblPlants"/>
        </authorList>
    </citation>
    <scope>IDENTIFICATION</scope>
</reference>
<name>A0A0D3EJ84_9ORYZ</name>
<evidence type="ECO:0000313" key="2">
    <source>
        <dbReference type="EnsemblPlants" id="OBART01G02010.1"/>
    </source>
</evidence>
<dbReference type="EnsemblPlants" id="OBART01G02010.1">
    <property type="protein sequence ID" value="OBART01G02010.1"/>
    <property type="gene ID" value="OBART01G02010"/>
</dbReference>
<evidence type="ECO:0000256" key="1">
    <source>
        <dbReference type="SAM" id="MobiDB-lite"/>
    </source>
</evidence>